<feature type="region of interest" description="Disordered" evidence="1">
    <location>
        <begin position="268"/>
        <end position="319"/>
    </location>
</feature>
<feature type="region of interest" description="Disordered" evidence="1">
    <location>
        <begin position="200"/>
        <end position="220"/>
    </location>
</feature>
<keyword evidence="3" id="KW-1185">Reference proteome</keyword>
<reference evidence="2" key="1">
    <citation type="submission" date="2022-03" db="EMBL/GenBank/DDBJ databases">
        <title>Draft genome sequence of Aduncisulcus paluster, a free-living microaerophilic Fornicata.</title>
        <authorList>
            <person name="Yuyama I."/>
            <person name="Kume K."/>
            <person name="Tamura T."/>
            <person name="Inagaki Y."/>
            <person name="Hashimoto T."/>
        </authorList>
    </citation>
    <scope>NUCLEOTIDE SEQUENCE</scope>
    <source>
        <strain evidence="2">NY0171</strain>
    </source>
</reference>
<evidence type="ECO:0008006" key="4">
    <source>
        <dbReference type="Google" id="ProtNLM"/>
    </source>
</evidence>
<feature type="compositionally biased region" description="Basic and acidic residues" evidence="1">
    <location>
        <begin position="297"/>
        <end position="311"/>
    </location>
</feature>
<feature type="compositionally biased region" description="Acidic residues" evidence="1">
    <location>
        <begin position="200"/>
        <end position="210"/>
    </location>
</feature>
<feature type="compositionally biased region" description="Basic and acidic residues" evidence="1">
    <location>
        <begin position="268"/>
        <end position="278"/>
    </location>
</feature>
<evidence type="ECO:0000313" key="2">
    <source>
        <dbReference type="EMBL" id="GKT35407.1"/>
    </source>
</evidence>
<accession>A0ABQ5KSG7</accession>
<evidence type="ECO:0000256" key="1">
    <source>
        <dbReference type="SAM" id="MobiDB-lite"/>
    </source>
</evidence>
<evidence type="ECO:0000313" key="3">
    <source>
        <dbReference type="Proteomes" id="UP001057375"/>
    </source>
</evidence>
<name>A0ABQ5KSG7_9EUKA</name>
<organism evidence="2 3">
    <name type="scientific">Aduncisulcus paluster</name>
    <dbReference type="NCBI Taxonomy" id="2918883"/>
    <lineage>
        <taxon>Eukaryota</taxon>
        <taxon>Metamonada</taxon>
        <taxon>Carpediemonas-like organisms</taxon>
        <taxon>Aduncisulcus</taxon>
    </lineage>
</organism>
<gene>
    <name evidence="2" type="ORF">ADUPG1_008576</name>
</gene>
<comment type="caution">
    <text evidence="2">The sequence shown here is derived from an EMBL/GenBank/DDBJ whole genome shotgun (WGS) entry which is preliminary data.</text>
</comment>
<sequence length="405" mass="45357">METNVVNIISLSDDRNLYYDFVQSLKDSSIGVDCADFVHSTGERSSDDIDVFASGFAKFTEEKEQKSSDEKHDDDVTLPADDTVTALITVRNKYFTAHVSLTSEPISELSNGIILISDKTPSIEALSSISSILSPTLDYRAIVCSEPLHEDARRWCTENYVAIFIADESDEEDKIEDIPAPSKDKIQGSRPLLCDAEEEFEEEKYDGDDDKESKESESKIGSTDVYEYGYKGLLYSMSQQMWENSGNEFDCAMKLFMSGVCRERDRMEHQKVKESSIDEEKEEDAEKDASKGSYKGKTGEDVKEDKKKSDDGAIDEMDGCSLIGEDGPLDILGDMAMLNELMSATKKIRAEMKKCTDQDERNRRAEIIGKALLQLFGEDEDMLDELQGMEIGDLDSAELKDGPKK</sequence>
<protein>
    <recommendedName>
        <fullName evidence="4">Alpha-and gamma-adaptin-binding protein p34</fullName>
    </recommendedName>
</protein>
<dbReference type="Proteomes" id="UP001057375">
    <property type="component" value="Unassembled WGS sequence"/>
</dbReference>
<proteinExistence type="predicted"/>
<dbReference type="EMBL" id="BQXS01010983">
    <property type="protein sequence ID" value="GKT35407.1"/>
    <property type="molecule type" value="Genomic_DNA"/>
</dbReference>